<dbReference type="GO" id="GO:0005829">
    <property type="term" value="C:cytosol"/>
    <property type="evidence" value="ECO:0007669"/>
    <property type="project" value="UniProtKB-ARBA"/>
</dbReference>
<evidence type="ECO:0000313" key="11">
    <source>
        <dbReference type="EMBL" id="VAW88117.1"/>
    </source>
</evidence>
<dbReference type="InterPro" id="IPR012754">
    <property type="entry name" value="DNA-dir_RpoC_beta_prime_bact"/>
</dbReference>
<dbReference type="CDD" id="cd02655">
    <property type="entry name" value="RNAP_beta'_C"/>
    <property type="match status" value="1"/>
</dbReference>
<keyword evidence="8" id="KW-0804">Transcription</keyword>
<dbReference type="PANTHER" id="PTHR19376:SF54">
    <property type="entry name" value="DNA-DIRECTED RNA POLYMERASE SUBUNIT BETA"/>
    <property type="match status" value="1"/>
</dbReference>
<gene>
    <name evidence="11" type="ORF">MNBD_GAMMA18-345</name>
</gene>
<keyword evidence="2 11" id="KW-0240">DNA-directed RNA polymerase</keyword>
<dbReference type="Gene3D" id="1.10.1790.20">
    <property type="match status" value="1"/>
</dbReference>
<dbReference type="Gene3D" id="1.10.132.30">
    <property type="match status" value="1"/>
</dbReference>
<dbReference type="GO" id="GO:0003677">
    <property type="term" value="F:DNA binding"/>
    <property type="evidence" value="ECO:0007669"/>
    <property type="project" value="InterPro"/>
</dbReference>
<dbReference type="Gene3D" id="2.40.50.100">
    <property type="match status" value="3"/>
</dbReference>
<evidence type="ECO:0000256" key="7">
    <source>
        <dbReference type="ARBA" id="ARBA00022842"/>
    </source>
</evidence>
<name>A0A3B0ZLB3_9ZZZZ</name>
<dbReference type="NCBIfam" id="TIGR02386">
    <property type="entry name" value="rpoC_TIGR"/>
    <property type="match status" value="1"/>
</dbReference>
<dbReference type="Gene3D" id="1.10.150.390">
    <property type="match status" value="1"/>
</dbReference>
<organism evidence="11">
    <name type="scientific">hydrothermal vent metagenome</name>
    <dbReference type="NCBI Taxonomy" id="652676"/>
    <lineage>
        <taxon>unclassified sequences</taxon>
        <taxon>metagenomes</taxon>
        <taxon>ecological metagenomes</taxon>
    </lineage>
</organism>
<sequence>MKDLLRILKQQNQSEDFDAIRIGLASPEKIRSWSYGEVKKPETINYRTFKPERDGLFCAKIFGPVKDYECLCGKYKRLKHRGVICEKCGVEVTISKVRRDRMGHIQLASPVAHIWFLKSLPSRMGLLLDMTLRDIERVLYFEAFVVVEAGMTTLERGQLLSDEGFLDAIEEFGDEFDARMGAEAIFELLKAIDLKPESAKLREDMEATASETKLKKLGKRLKLIEAFLESGNRPEWMVMTVLPVLPPELRPLVPLDGGRFATSDLNDLYRRVINRNNRLKRLLDLNAPDIIVRNEKRMLQESVDALMDNGRRGRAITGTNRRPLKSLADMIKGKQGRFRQNLLGKRVDYSGRSVIVVGPFLKLHQCGLPKKMALELFKPFIFSKLERRGLATTIKAAKKMVEREGAEVWDILEEVIREHPVMLNRAPTLHRLGIQAFEPVLVEGKAINLHPLVCAAYNADFDGDQMAVHVPLSLEAQLEARTLMMSTNNVLSPANGEPIIVPSQDIILGLYYMSRDRVNAKGEGMVFADTKEVHRAYESKVVDLHARVKARIHEVVIDEEGNRESSFKLHDTTVGRALLSEILPDGLPFELVNQVLVKKAVSRLINECYRNVGLKETVIFADKLMYTGFTFATRAGASFCADDMIIPDEKVTILEASEAQVKEIQSQYTSGLVTNGERYNKVVDIWSHANDQISRAMMDKLSTEEVVDRDGNTVQQDSFNPIFMMADSGARGSAAQLRQLAGMRGLMAKPDGSIIETPITANFREGLDVLQYFISTHGARKGLADTALKTANSGYLTRRLVDIAQDMVVNEDDCGTVRGLTMTPLIEGGDVVEPLHERVLGRVLAEDVIENNSDTLIAAAGTLLDEAWVEILESHSVDQVKVRSPITCEARFGICGSCYGRDLARGHKVNGGEAVGVIAAQSIGEPGTQLTMRTFHIGGAASRSAAISSVEIKSTGTVRLHNIKTVKHVKGHMVAVSRSGEVAVLDLNGRERERYKVPYGAVFNVEDGATVEAGQVVANWDPHTHPIVTEVAGRVRFSDFIESVTVSRETDDVTGLSSLVIIDPKQRSGTAKDLRPMVKLVDENGDDLCIAGTNIPAHYFLPAGAIIGLEDASEVGVGDVVARIPQESSKTRDITGGLPRVADLFEARKPKEPAILAEVSGTVSFGKETKGKQRLVITPNEGDVYEELIPKWRHVTVFEGEHVEKGEMISEGPPAPHDILRLRGIAALANYIVNEVQDVYRLQGVKINDKHIEVIVRQMLRRVEITNAGDTKFLKGEQVERSRMLDENDRMIAVGKLVCTYDSVLLGITKASLATDSFISAASFQETTRVLTEAAVRGKVDDLRGLKENVIVGRLIPAGTGLAYHAERQRRRREQLGIDIASSIEEKAAVVEESVEQ</sequence>
<keyword evidence="4 11" id="KW-0548">Nucleotidyltransferase</keyword>
<evidence type="ECO:0000256" key="1">
    <source>
        <dbReference type="ARBA" id="ARBA00012418"/>
    </source>
</evidence>
<dbReference type="FunFam" id="1.10.132.30:FF:000003">
    <property type="entry name" value="DNA-directed RNA polymerase subunit beta"/>
    <property type="match status" value="1"/>
</dbReference>
<dbReference type="GO" id="GO:0000428">
    <property type="term" value="C:DNA-directed RNA polymerase complex"/>
    <property type="evidence" value="ECO:0007669"/>
    <property type="project" value="UniProtKB-KW"/>
</dbReference>
<dbReference type="FunFam" id="1.10.150.390:FF:000002">
    <property type="entry name" value="DNA-directed RNA polymerase subunit beta"/>
    <property type="match status" value="1"/>
</dbReference>
<dbReference type="GO" id="GO:0003899">
    <property type="term" value="F:DNA-directed RNA polymerase activity"/>
    <property type="evidence" value="ECO:0007669"/>
    <property type="project" value="UniProtKB-EC"/>
</dbReference>
<dbReference type="Gene3D" id="2.40.40.20">
    <property type="match status" value="1"/>
</dbReference>
<keyword evidence="3 11" id="KW-0808">Transferase</keyword>
<dbReference type="Pfam" id="PF00623">
    <property type="entry name" value="RNA_pol_Rpb1_2"/>
    <property type="match status" value="1"/>
</dbReference>
<proteinExistence type="inferred from homology"/>
<evidence type="ECO:0000256" key="8">
    <source>
        <dbReference type="ARBA" id="ARBA00023163"/>
    </source>
</evidence>
<dbReference type="InterPro" id="IPR006592">
    <property type="entry name" value="RNA_pol_N"/>
</dbReference>
<dbReference type="GO" id="GO:0006351">
    <property type="term" value="P:DNA-templated transcription"/>
    <property type="evidence" value="ECO:0007669"/>
    <property type="project" value="InterPro"/>
</dbReference>
<evidence type="ECO:0000256" key="4">
    <source>
        <dbReference type="ARBA" id="ARBA00022695"/>
    </source>
</evidence>
<dbReference type="InterPro" id="IPR007080">
    <property type="entry name" value="RNA_pol_Rpb1_1"/>
</dbReference>
<evidence type="ECO:0000256" key="5">
    <source>
        <dbReference type="ARBA" id="ARBA00022723"/>
    </source>
</evidence>
<dbReference type="InterPro" id="IPR038120">
    <property type="entry name" value="Rpb1_funnel_sf"/>
</dbReference>
<dbReference type="Gene3D" id="4.10.860.120">
    <property type="entry name" value="RNA polymerase II, clamp domain"/>
    <property type="match status" value="1"/>
</dbReference>
<dbReference type="FunFam" id="4.10.860.120:FF:000001">
    <property type="entry name" value="DNA-directed RNA polymerase subunit beta"/>
    <property type="match status" value="1"/>
</dbReference>
<evidence type="ECO:0000259" key="10">
    <source>
        <dbReference type="SMART" id="SM00663"/>
    </source>
</evidence>
<dbReference type="InterPro" id="IPR007083">
    <property type="entry name" value="RNA_pol_Rpb1_4"/>
</dbReference>
<dbReference type="HAMAP" id="MF_01322">
    <property type="entry name" value="RNApol_bact_RpoC"/>
    <property type="match status" value="1"/>
</dbReference>
<keyword evidence="6" id="KW-0862">Zinc</keyword>
<dbReference type="InterPro" id="IPR000722">
    <property type="entry name" value="RNA_pol_asu"/>
</dbReference>
<dbReference type="InterPro" id="IPR045867">
    <property type="entry name" value="DNA-dir_RpoC_beta_prime"/>
</dbReference>
<dbReference type="GO" id="GO:0046872">
    <property type="term" value="F:metal ion binding"/>
    <property type="evidence" value="ECO:0007669"/>
    <property type="project" value="UniProtKB-KW"/>
</dbReference>
<keyword evidence="7" id="KW-0460">Magnesium</keyword>
<feature type="domain" description="RNA polymerase N-terminal" evidence="10">
    <location>
        <begin position="235"/>
        <end position="514"/>
    </location>
</feature>
<accession>A0A3B0ZLB3</accession>
<dbReference type="EMBL" id="UOFP01000209">
    <property type="protein sequence ID" value="VAW88117.1"/>
    <property type="molecule type" value="Genomic_DNA"/>
</dbReference>
<evidence type="ECO:0000256" key="2">
    <source>
        <dbReference type="ARBA" id="ARBA00022478"/>
    </source>
</evidence>
<dbReference type="InterPro" id="IPR007081">
    <property type="entry name" value="RNA_pol_Rpb1_5"/>
</dbReference>
<dbReference type="Gene3D" id="1.10.40.90">
    <property type="match status" value="1"/>
</dbReference>
<dbReference type="CDD" id="cd01609">
    <property type="entry name" value="RNAP_beta'_N"/>
    <property type="match status" value="1"/>
</dbReference>
<dbReference type="Gene3D" id="1.10.274.100">
    <property type="entry name" value="RNA polymerase Rpb1, domain 3"/>
    <property type="match status" value="1"/>
</dbReference>
<reference evidence="11" key="1">
    <citation type="submission" date="2018-06" db="EMBL/GenBank/DDBJ databases">
        <authorList>
            <person name="Zhirakovskaya E."/>
        </authorList>
    </citation>
    <scope>NUCLEOTIDE SEQUENCE</scope>
</reference>
<dbReference type="Pfam" id="PF04997">
    <property type="entry name" value="RNA_pol_Rpb1_1"/>
    <property type="match status" value="1"/>
</dbReference>
<dbReference type="SUPFAM" id="SSF64484">
    <property type="entry name" value="beta and beta-prime subunits of DNA dependent RNA-polymerase"/>
    <property type="match status" value="1"/>
</dbReference>
<dbReference type="InterPro" id="IPR042102">
    <property type="entry name" value="RNA_pol_Rpb1_3_sf"/>
</dbReference>
<evidence type="ECO:0000256" key="9">
    <source>
        <dbReference type="ARBA" id="ARBA00048552"/>
    </source>
</evidence>
<dbReference type="SMART" id="SM00663">
    <property type="entry name" value="RPOLA_N"/>
    <property type="match status" value="1"/>
</dbReference>
<dbReference type="Pfam" id="PF05000">
    <property type="entry name" value="RNA_pol_Rpb1_4"/>
    <property type="match status" value="1"/>
</dbReference>
<dbReference type="PANTHER" id="PTHR19376">
    <property type="entry name" value="DNA-DIRECTED RNA POLYMERASE"/>
    <property type="match status" value="1"/>
</dbReference>
<comment type="catalytic activity">
    <reaction evidence="9">
        <text>RNA(n) + a ribonucleoside 5'-triphosphate = RNA(n+1) + diphosphate</text>
        <dbReference type="Rhea" id="RHEA:21248"/>
        <dbReference type="Rhea" id="RHEA-COMP:14527"/>
        <dbReference type="Rhea" id="RHEA-COMP:17342"/>
        <dbReference type="ChEBI" id="CHEBI:33019"/>
        <dbReference type="ChEBI" id="CHEBI:61557"/>
        <dbReference type="ChEBI" id="CHEBI:140395"/>
        <dbReference type="EC" id="2.7.7.6"/>
    </reaction>
</comment>
<dbReference type="FunFam" id="1.10.40.90:FF:000001">
    <property type="entry name" value="DNA-directed RNA polymerase subunit beta"/>
    <property type="match status" value="1"/>
</dbReference>
<dbReference type="EC" id="2.7.7.6" evidence="1"/>
<dbReference type="InterPro" id="IPR007066">
    <property type="entry name" value="RNA_pol_Rpb1_3"/>
</dbReference>
<protein>
    <recommendedName>
        <fullName evidence="1">DNA-directed RNA polymerase</fullName>
        <ecNumber evidence="1">2.7.7.6</ecNumber>
    </recommendedName>
</protein>
<evidence type="ECO:0000256" key="6">
    <source>
        <dbReference type="ARBA" id="ARBA00022833"/>
    </source>
</evidence>
<evidence type="ECO:0000256" key="3">
    <source>
        <dbReference type="ARBA" id="ARBA00022679"/>
    </source>
</evidence>
<dbReference type="InterPro" id="IPR044893">
    <property type="entry name" value="RNA_pol_Rpb1_clamp_domain"/>
</dbReference>
<dbReference type="Pfam" id="PF04998">
    <property type="entry name" value="RNA_pol_Rpb1_5"/>
    <property type="match status" value="1"/>
</dbReference>
<keyword evidence="5" id="KW-0479">Metal-binding</keyword>
<dbReference type="Pfam" id="PF04983">
    <property type="entry name" value="RNA_pol_Rpb1_3"/>
    <property type="match status" value="1"/>
</dbReference>